<dbReference type="PANTHER" id="PTHR48079">
    <property type="entry name" value="PROTEIN YEEZ"/>
    <property type="match status" value="1"/>
</dbReference>
<dbReference type="SUPFAM" id="SSF51735">
    <property type="entry name" value="NAD(P)-binding Rossmann-fold domains"/>
    <property type="match status" value="1"/>
</dbReference>
<keyword evidence="3" id="KW-1185">Reference proteome</keyword>
<dbReference type="RefSeq" id="WP_007619383.1">
    <property type="nucleotide sequence ID" value="NZ_BANX01000011.1"/>
</dbReference>
<gene>
    <name evidence="2" type="ORF">GS4_11_00750</name>
</gene>
<dbReference type="Gene3D" id="3.40.50.720">
    <property type="entry name" value="NAD(P)-binding Rossmann-like Domain"/>
    <property type="match status" value="1"/>
</dbReference>
<feature type="domain" description="NAD-dependent epimerase/dehydratase" evidence="1">
    <location>
        <begin position="2"/>
        <end position="228"/>
    </location>
</feature>
<organism evidence="2 3">
    <name type="scientific">Gordonia soli NBRC 108243</name>
    <dbReference type="NCBI Taxonomy" id="1223545"/>
    <lineage>
        <taxon>Bacteria</taxon>
        <taxon>Bacillati</taxon>
        <taxon>Actinomycetota</taxon>
        <taxon>Actinomycetes</taxon>
        <taxon>Mycobacteriales</taxon>
        <taxon>Gordoniaceae</taxon>
        <taxon>Gordonia</taxon>
    </lineage>
</organism>
<dbReference type="InterPro" id="IPR051783">
    <property type="entry name" value="NAD(P)-dependent_oxidoreduct"/>
</dbReference>
<dbReference type="InterPro" id="IPR036291">
    <property type="entry name" value="NAD(P)-bd_dom_sf"/>
</dbReference>
<dbReference type="Proteomes" id="UP000011666">
    <property type="component" value="Unassembled WGS sequence"/>
</dbReference>
<dbReference type="Pfam" id="PF01370">
    <property type="entry name" value="Epimerase"/>
    <property type="match status" value="1"/>
</dbReference>
<evidence type="ECO:0000313" key="3">
    <source>
        <dbReference type="Proteomes" id="UP000011666"/>
    </source>
</evidence>
<dbReference type="InterPro" id="IPR001509">
    <property type="entry name" value="Epimerase_deHydtase"/>
</dbReference>
<accession>M0QHM6</accession>
<evidence type="ECO:0000259" key="1">
    <source>
        <dbReference type="Pfam" id="PF01370"/>
    </source>
</evidence>
<dbReference type="GO" id="GO:0004029">
    <property type="term" value="F:aldehyde dehydrogenase (NAD+) activity"/>
    <property type="evidence" value="ECO:0007669"/>
    <property type="project" value="TreeGrafter"/>
</dbReference>
<dbReference type="EMBL" id="BANX01000011">
    <property type="protein sequence ID" value="GAC67806.1"/>
    <property type="molecule type" value="Genomic_DNA"/>
</dbReference>
<reference evidence="2 3" key="1">
    <citation type="submission" date="2013-01" db="EMBL/GenBank/DDBJ databases">
        <title>Whole genome shotgun sequence of Gordonia soli NBRC 108243.</title>
        <authorList>
            <person name="Isaki-Nakamura S."/>
            <person name="Hosoyama A."/>
            <person name="Tsuchikane K."/>
            <person name="Ando Y."/>
            <person name="Baba S."/>
            <person name="Ohji S."/>
            <person name="Hamada M."/>
            <person name="Tamura T."/>
            <person name="Yamazoe A."/>
            <person name="Yamazaki S."/>
            <person name="Fujita N."/>
        </authorList>
    </citation>
    <scope>NUCLEOTIDE SEQUENCE [LARGE SCALE GENOMIC DNA]</scope>
    <source>
        <strain evidence="2 3">NBRC 108243</strain>
    </source>
</reference>
<dbReference type="PANTHER" id="PTHR48079:SF6">
    <property type="entry name" value="NAD(P)-BINDING DOMAIN-CONTAINING PROTEIN-RELATED"/>
    <property type="match status" value="1"/>
</dbReference>
<dbReference type="OrthoDB" id="9801785at2"/>
<protein>
    <submittedName>
        <fullName evidence="2">NAD-dependent epimerase/dehydratase family protein</fullName>
    </submittedName>
</protein>
<evidence type="ECO:0000313" key="2">
    <source>
        <dbReference type="EMBL" id="GAC67806.1"/>
    </source>
</evidence>
<dbReference type="GO" id="GO:0005737">
    <property type="term" value="C:cytoplasm"/>
    <property type="evidence" value="ECO:0007669"/>
    <property type="project" value="TreeGrafter"/>
</dbReference>
<comment type="caution">
    <text evidence="2">The sequence shown here is derived from an EMBL/GenBank/DDBJ whole genome shotgun (WGS) entry which is preliminary data.</text>
</comment>
<proteinExistence type="predicted"/>
<sequence>MILVIGATGFLGSHVVRQVAASGETVRVLTRTTSDLRPIADVPVDHVVGELTDTELVRRAMAGCSAVVYCAVDTRAWLLDPAPLYATNVDALRAVLEVAADAGLEKFVYTSSMATIGRPAVGPATEDDPFDWADTATEYVLSRVAAEDMVLSRARAGAVPAVAMCVSNTYGSGDWAPTPHGAFVAGAALGRLRFTVRGFASEAVAVDDAAAALVSAIERGRPGERYIVSERFIDLAEVIDLAARTGGHRPPRPALPRPALYGLGAAGSALARLRRRPQKLTVSTVRLMHHMSPMSHAKAEHELDWHPRPVTDAVVDAARFWIDRVAARGSSRQPTAD</sequence>
<dbReference type="STRING" id="1223545.GS4_11_00750"/>
<dbReference type="AlphaFoldDB" id="M0QHM6"/>
<name>M0QHM6_9ACTN</name>
<dbReference type="eggNOG" id="COG0451">
    <property type="taxonomic scope" value="Bacteria"/>
</dbReference>